<dbReference type="EMBL" id="JBIMSP010000078">
    <property type="protein sequence ID" value="MFH5245488.1"/>
    <property type="molecule type" value="Genomic_DNA"/>
</dbReference>
<dbReference type="NCBIfam" id="TIGR04416">
    <property type="entry name" value="group_II_RT_mat"/>
    <property type="match status" value="1"/>
</dbReference>
<dbReference type="Pfam" id="PF08388">
    <property type="entry name" value="GIIM"/>
    <property type="match status" value="1"/>
</dbReference>
<dbReference type="Proteomes" id="UP001609176">
    <property type="component" value="Unassembled WGS sequence"/>
</dbReference>
<name>A0ABW7KSS1_9NOCA</name>
<organism evidence="2 3">
    <name type="scientific">Antrihabitans spumae</name>
    <dbReference type="NCBI Taxonomy" id="3373370"/>
    <lineage>
        <taxon>Bacteria</taxon>
        <taxon>Bacillati</taxon>
        <taxon>Actinomycetota</taxon>
        <taxon>Actinomycetes</taxon>
        <taxon>Mycobacteriales</taxon>
        <taxon>Nocardiaceae</taxon>
        <taxon>Antrihabitans</taxon>
    </lineage>
</organism>
<comment type="caution">
    <text evidence="2">The sequence shown here is derived from an EMBL/GenBank/DDBJ whole genome shotgun (WGS) entry which is preliminary data.</text>
</comment>
<dbReference type="PROSITE" id="PS50878">
    <property type="entry name" value="RT_POL"/>
    <property type="match status" value="1"/>
</dbReference>
<dbReference type="EC" id="2.7.7.49" evidence="2"/>
<dbReference type="InterPro" id="IPR013597">
    <property type="entry name" value="Mat_intron_G2"/>
</dbReference>
<dbReference type="SUPFAM" id="SSF56672">
    <property type="entry name" value="DNA/RNA polymerases"/>
    <property type="match status" value="1"/>
</dbReference>
<dbReference type="PANTHER" id="PTHR34047">
    <property type="entry name" value="NUCLEAR INTRON MATURASE 1, MITOCHONDRIAL-RELATED"/>
    <property type="match status" value="1"/>
</dbReference>
<feature type="domain" description="Reverse transcriptase" evidence="1">
    <location>
        <begin position="67"/>
        <end position="321"/>
    </location>
</feature>
<dbReference type="PANTHER" id="PTHR34047:SF8">
    <property type="entry name" value="PROTEIN YKFC"/>
    <property type="match status" value="1"/>
</dbReference>
<evidence type="ECO:0000313" key="2">
    <source>
        <dbReference type="EMBL" id="MFH5245488.1"/>
    </source>
</evidence>
<dbReference type="GO" id="GO:0003964">
    <property type="term" value="F:RNA-directed DNA polymerase activity"/>
    <property type="evidence" value="ECO:0007669"/>
    <property type="project" value="UniProtKB-KW"/>
</dbReference>
<evidence type="ECO:0000259" key="1">
    <source>
        <dbReference type="PROSITE" id="PS50878"/>
    </source>
</evidence>
<evidence type="ECO:0000313" key="3">
    <source>
        <dbReference type="Proteomes" id="UP001609176"/>
    </source>
</evidence>
<keyword evidence="2" id="KW-0808">Transferase</keyword>
<dbReference type="InterPro" id="IPR043502">
    <property type="entry name" value="DNA/RNA_pol_sf"/>
</dbReference>
<keyword evidence="2" id="KW-0695">RNA-directed DNA polymerase</keyword>
<dbReference type="InterPro" id="IPR030931">
    <property type="entry name" value="Group_II_RT_mat"/>
</dbReference>
<keyword evidence="2" id="KW-0548">Nucleotidyltransferase</keyword>
<dbReference type="InterPro" id="IPR000477">
    <property type="entry name" value="RT_dom"/>
</dbReference>
<gene>
    <name evidence="2" type="primary">ltrA</name>
    <name evidence="2" type="ORF">ACHIPV_26965</name>
</gene>
<dbReference type="CDD" id="cd01651">
    <property type="entry name" value="RT_G2_intron"/>
    <property type="match status" value="1"/>
</dbReference>
<reference evidence="2 3" key="1">
    <citation type="submission" date="2024-10" db="EMBL/GenBank/DDBJ databases">
        <authorList>
            <person name="Riesco R."/>
        </authorList>
    </citation>
    <scope>NUCLEOTIDE SEQUENCE [LARGE SCALE GENOMIC DNA]</scope>
    <source>
        <strain evidence="2 3">NCIMB 15448</strain>
    </source>
</reference>
<accession>A0ABW7KSS1</accession>
<dbReference type="Pfam" id="PF00078">
    <property type="entry name" value="RVT_1"/>
    <property type="match status" value="1"/>
</dbReference>
<proteinExistence type="predicted"/>
<dbReference type="RefSeq" id="WP_395126288.1">
    <property type="nucleotide sequence ID" value="NZ_JBIMSP010000078.1"/>
</dbReference>
<dbReference type="InterPro" id="IPR051083">
    <property type="entry name" value="GrpII_Intron_Splice-Mob/Def"/>
</dbReference>
<protein>
    <submittedName>
        <fullName evidence="2">Group II intron reverse transcriptase/maturase</fullName>
        <ecNumber evidence="2">2.7.7.49</ecNumber>
    </submittedName>
</protein>
<sequence length="473" mass="54111">MQAKLHWWATRDPGRLFDDLHNLVYDPAFLTHAWERVHGNKGGRTAGIDGVTPRSIPKDSTVLLSDLRTALRDRTFRPSPVREKLIPKPGNPLKKRRLGIPTTADRVVQASLKLVLEPIFEADFQPSSYGFRPRRRAQDAIAEIHHFGSLGYHWVLEADIEACFDMIDHTALLDRVRGRIADKRVLALIKAFLKAGIMSEDGLDRDTSTGTPQGGILSPLLANIALSVLDDHYQHQWDAFAVGTKYPSGRRHRLHRKGGATYRLVRYADDFVVLVHGTQQHAEQARTEVDSILAPMGLSLSPPKTRVVHIDSGFDFLGWRIQRRIKAGTTRRVIYTYPSKKSLHSIIDKVRFITRRSGSPYVSLDALLTHLNRVVRGWCMYFRHGVSWTTFGYLDCYTWAAVCRWIRARHPRLGWRKLVRRFLTGRPGRRPEEKGIVLYHPQSIAIQRYRWRGYTIPTPWTYLAEQLDAATPA</sequence>